<feature type="transmembrane region" description="Helical" evidence="13">
    <location>
        <begin position="286"/>
        <end position="307"/>
    </location>
</feature>
<keyword evidence="11 13" id="KW-0472">Membrane</keyword>
<keyword evidence="6" id="KW-0050">Antiport</keyword>
<evidence type="ECO:0000256" key="1">
    <source>
        <dbReference type="ARBA" id="ARBA00003408"/>
    </source>
</evidence>
<feature type="transmembrane region" description="Helical" evidence="13">
    <location>
        <begin position="418"/>
        <end position="441"/>
    </location>
</feature>
<evidence type="ECO:0000256" key="5">
    <source>
        <dbReference type="ARBA" id="ARBA00022448"/>
    </source>
</evidence>
<feature type="transmembrane region" description="Helical" evidence="13">
    <location>
        <begin position="202"/>
        <end position="220"/>
    </location>
</feature>
<keyword evidence="10" id="KW-0406">Ion transport</keyword>
<proteinExistence type="inferred from homology"/>
<evidence type="ECO:0000256" key="9">
    <source>
        <dbReference type="ARBA" id="ARBA00022989"/>
    </source>
</evidence>
<feature type="transmembrane region" description="Helical" evidence="13">
    <location>
        <begin position="241"/>
        <end position="266"/>
    </location>
</feature>
<dbReference type="EMBL" id="NMQW01000002">
    <property type="protein sequence ID" value="OXM87700.1"/>
    <property type="molecule type" value="Genomic_DNA"/>
</dbReference>
<comment type="function">
    <text evidence="1">Multidrug efflux pump.</text>
</comment>
<accession>A0A229UWG1</accession>
<evidence type="ECO:0000256" key="4">
    <source>
        <dbReference type="ARBA" id="ARBA00020268"/>
    </source>
</evidence>
<feature type="transmembrane region" description="Helical" evidence="13">
    <location>
        <begin position="54"/>
        <end position="79"/>
    </location>
</feature>
<comment type="subcellular location">
    <subcellularLocation>
        <location evidence="2">Cell membrane</location>
        <topology evidence="2">Multi-pass membrane protein</topology>
    </subcellularLocation>
</comment>
<dbReference type="CDD" id="cd13131">
    <property type="entry name" value="MATE_NorM_like"/>
    <property type="match status" value="1"/>
</dbReference>
<keyword evidence="7" id="KW-1003">Cell membrane</keyword>
<evidence type="ECO:0000256" key="11">
    <source>
        <dbReference type="ARBA" id="ARBA00023136"/>
    </source>
</evidence>
<keyword evidence="8 13" id="KW-0812">Transmembrane</keyword>
<evidence type="ECO:0000313" key="15">
    <source>
        <dbReference type="Proteomes" id="UP000215509"/>
    </source>
</evidence>
<dbReference type="Pfam" id="PF01554">
    <property type="entry name" value="MatE"/>
    <property type="match status" value="2"/>
</dbReference>
<feature type="transmembrane region" description="Helical" evidence="13">
    <location>
        <begin position="91"/>
        <end position="113"/>
    </location>
</feature>
<dbReference type="OrthoDB" id="9780160at2"/>
<name>A0A229UWG1_9BACL</name>
<comment type="caution">
    <text evidence="14">The sequence shown here is derived from an EMBL/GenBank/DDBJ whole genome shotgun (WGS) entry which is preliminary data.</text>
</comment>
<feature type="transmembrane region" description="Helical" evidence="13">
    <location>
        <begin position="359"/>
        <end position="377"/>
    </location>
</feature>
<feature type="transmembrane region" description="Helical" evidence="13">
    <location>
        <begin position="12"/>
        <end position="34"/>
    </location>
</feature>
<feature type="transmembrane region" description="Helical" evidence="13">
    <location>
        <begin position="389"/>
        <end position="412"/>
    </location>
</feature>
<reference evidence="14 15" key="1">
    <citation type="submission" date="2017-07" db="EMBL/GenBank/DDBJ databases">
        <title>Genome sequencing and assembly of Paenibacillus rigui.</title>
        <authorList>
            <person name="Mayilraj S."/>
        </authorList>
    </citation>
    <scope>NUCLEOTIDE SEQUENCE [LARGE SCALE GENOMIC DNA]</scope>
    <source>
        <strain evidence="14 15">JCM 16352</strain>
    </source>
</reference>
<feature type="transmembrane region" description="Helical" evidence="13">
    <location>
        <begin position="133"/>
        <end position="150"/>
    </location>
</feature>
<keyword evidence="9 13" id="KW-1133">Transmembrane helix</keyword>
<dbReference type="RefSeq" id="WP_094012950.1">
    <property type="nucleotide sequence ID" value="NZ_NMQW01000002.1"/>
</dbReference>
<evidence type="ECO:0000256" key="3">
    <source>
        <dbReference type="ARBA" id="ARBA00010199"/>
    </source>
</evidence>
<dbReference type="GO" id="GO:0005886">
    <property type="term" value="C:plasma membrane"/>
    <property type="evidence" value="ECO:0007669"/>
    <property type="project" value="UniProtKB-SubCell"/>
</dbReference>
<dbReference type="PANTHER" id="PTHR43298">
    <property type="entry name" value="MULTIDRUG RESISTANCE PROTEIN NORM-RELATED"/>
    <property type="match status" value="1"/>
</dbReference>
<feature type="transmembrane region" description="Helical" evidence="13">
    <location>
        <begin position="319"/>
        <end position="339"/>
    </location>
</feature>
<evidence type="ECO:0000256" key="6">
    <source>
        <dbReference type="ARBA" id="ARBA00022449"/>
    </source>
</evidence>
<dbReference type="InterPro" id="IPR050222">
    <property type="entry name" value="MATE_MdtK"/>
</dbReference>
<dbReference type="InterPro" id="IPR002528">
    <property type="entry name" value="MATE_fam"/>
</dbReference>
<evidence type="ECO:0000256" key="10">
    <source>
        <dbReference type="ARBA" id="ARBA00023065"/>
    </source>
</evidence>
<sequence length="457" mass="49866">MKQTFSYPQKLRQLLVILLPILVTQVSMFAMSFLDTFMSGHSSTADLAGVAIGTSIWIPVQTGLTGILFAVTPIVAQLVGEKRKELVPYKVVQSIYLAVVVAVAVVAIGGFALNPILDRMNLEAAVRQTAHGFLTAIAIGILPLFVYSVLRSYMDGLGQTRMSMLITLISLPINSFLNLVFIFGKWGFPRLGGVGAGVASGITYWCICLIALFVIIRVKPFADYHIFRKMYRVSLTAWKELLKVGLPIGFAIFFEVSIFAAVTLFMSEFNTATIAAHQAALNFASFLYMIPLSISMALTIMVGFEVGARRFKDAKQYSFLGILLALGMAIFSAAILLLFSKQVAGIYTADEQVLVLTQQFLVFALFFQLSDALAAPIQGALRGYKDVNITLVVAIVSYWLIGLPVGYALAHMASYGAFGYWIGLITGLAFGAIGLFCRLLYVQRKRTRPESSAPESA</sequence>
<dbReference type="GO" id="GO:0015297">
    <property type="term" value="F:antiporter activity"/>
    <property type="evidence" value="ECO:0007669"/>
    <property type="project" value="UniProtKB-KW"/>
</dbReference>
<evidence type="ECO:0000256" key="7">
    <source>
        <dbReference type="ARBA" id="ARBA00022475"/>
    </source>
</evidence>
<dbReference type="GO" id="GO:0006811">
    <property type="term" value="P:monoatomic ion transport"/>
    <property type="evidence" value="ECO:0007669"/>
    <property type="project" value="UniProtKB-KW"/>
</dbReference>
<keyword evidence="15" id="KW-1185">Reference proteome</keyword>
<evidence type="ECO:0000313" key="14">
    <source>
        <dbReference type="EMBL" id="OXM87700.1"/>
    </source>
</evidence>
<keyword evidence="5" id="KW-0813">Transport</keyword>
<protein>
    <recommendedName>
        <fullName evidence="4">Probable multidrug resistance protein NorM</fullName>
    </recommendedName>
    <alternativeName>
        <fullName evidence="12">Multidrug-efflux transporter</fullName>
    </alternativeName>
</protein>
<evidence type="ECO:0000256" key="8">
    <source>
        <dbReference type="ARBA" id="ARBA00022692"/>
    </source>
</evidence>
<dbReference type="NCBIfam" id="TIGR00797">
    <property type="entry name" value="matE"/>
    <property type="match status" value="1"/>
</dbReference>
<dbReference type="PANTHER" id="PTHR43298:SF2">
    <property type="entry name" value="FMN_FAD EXPORTER YEEO-RELATED"/>
    <property type="match status" value="1"/>
</dbReference>
<dbReference type="InterPro" id="IPR048279">
    <property type="entry name" value="MdtK-like"/>
</dbReference>
<dbReference type="GO" id="GO:0042910">
    <property type="term" value="F:xenobiotic transmembrane transporter activity"/>
    <property type="evidence" value="ECO:0007669"/>
    <property type="project" value="InterPro"/>
</dbReference>
<feature type="transmembrane region" description="Helical" evidence="13">
    <location>
        <begin position="162"/>
        <end position="182"/>
    </location>
</feature>
<dbReference type="Proteomes" id="UP000215509">
    <property type="component" value="Unassembled WGS sequence"/>
</dbReference>
<evidence type="ECO:0000256" key="2">
    <source>
        <dbReference type="ARBA" id="ARBA00004651"/>
    </source>
</evidence>
<dbReference type="AlphaFoldDB" id="A0A229UWG1"/>
<dbReference type="PIRSF" id="PIRSF006603">
    <property type="entry name" value="DinF"/>
    <property type="match status" value="1"/>
</dbReference>
<gene>
    <name evidence="14" type="ORF">CF651_00845</name>
</gene>
<comment type="similarity">
    <text evidence="3">Belongs to the multi antimicrobial extrusion (MATE) (TC 2.A.66.1) family.</text>
</comment>
<evidence type="ECO:0000256" key="13">
    <source>
        <dbReference type="SAM" id="Phobius"/>
    </source>
</evidence>
<organism evidence="14 15">
    <name type="scientific">Paenibacillus rigui</name>
    <dbReference type="NCBI Taxonomy" id="554312"/>
    <lineage>
        <taxon>Bacteria</taxon>
        <taxon>Bacillati</taxon>
        <taxon>Bacillota</taxon>
        <taxon>Bacilli</taxon>
        <taxon>Bacillales</taxon>
        <taxon>Paenibacillaceae</taxon>
        <taxon>Paenibacillus</taxon>
    </lineage>
</organism>
<evidence type="ECO:0000256" key="12">
    <source>
        <dbReference type="ARBA" id="ARBA00031636"/>
    </source>
</evidence>